<dbReference type="InterPro" id="IPR019787">
    <property type="entry name" value="Znf_PHD-finger"/>
</dbReference>
<gene>
    <name evidence="8" type="primary">LOC139354817</name>
</gene>
<dbReference type="Pfam" id="PF00628">
    <property type="entry name" value="PHD"/>
    <property type="match status" value="1"/>
</dbReference>
<dbReference type="Pfam" id="PF05380">
    <property type="entry name" value="Peptidase_A17"/>
    <property type="match status" value="1"/>
</dbReference>
<reference evidence="8" key="1">
    <citation type="submission" date="2025-08" db="UniProtKB">
        <authorList>
            <consortium name="RefSeq"/>
        </authorList>
    </citation>
    <scope>IDENTIFICATION</scope>
</reference>
<dbReference type="SUPFAM" id="SSF57903">
    <property type="entry name" value="FYVE/PHD zinc finger"/>
    <property type="match status" value="1"/>
</dbReference>
<dbReference type="SUPFAM" id="SSF56672">
    <property type="entry name" value="DNA/RNA polymerases"/>
    <property type="match status" value="1"/>
</dbReference>
<evidence type="ECO:0000256" key="3">
    <source>
        <dbReference type="ARBA" id="ARBA00022833"/>
    </source>
</evidence>
<dbReference type="PANTHER" id="PTHR47331">
    <property type="entry name" value="PHD-TYPE DOMAIN-CONTAINING PROTEIN"/>
    <property type="match status" value="1"/>
</dbReference>
<dbReference type="InterPro" id="IPR012337">
    <property type="entry name" value="RNaseH-like_sf"/>
</dbReference>
<name>A0ABM4TYW1_DROSZ</name>
<dbReference type="InterPro" id="IPR036397">
    <property type="entry name" value="RNaseH_sf"/>
</dbReference>
<dbReference type="RefSeq" id="XP_070855169.1">
    <property type="nucleotide sequence ID" value="XM_070999068.1"/>
</dbReference>
<dbReference type="Gene3D" id="2.60.120.650">
    <property type="entry name" value="Cupin"/>
    <property type="match status" value="1"/>
</dbReference>
<keyword evidence="7" id="KW-1185">Reference proteome</keyword>
<dbReference type="InterPro" id="IPR019786">
    <property type="entry name" value="Zinc_finger_PHD-type_CS"/>
</dbReference>
<dbReference type="PANTHER" id="PTHR47331:SF5">
    <property type="entry name" value="RIBONUCLEASE H"/>
    <property type="match status" value="1"/>
</dbReference>
<dbReference type="InterPro" id="IPR001965">
    <property type="entry name" value="Znf_PHD"/>
</dbReference>
<proteinExistence type="predicted"/>
<evidence type="ECO:0000313" key="8">
    <source>
        <dbReference type="RefSeq" id="XP_070855169.1"/>
    </source>
</evidence>
<dbReference type="PROSITE" id="PS50016">
    <property type="entry name" value="ZF_PHD_2"/>
    <property type="match status" value="1"/>
</dbReference>
<organism evidence="7 8">
    <name type="scientific">Drosophila suzukii</name>
    <name type="common">Spotted-wing drosophila fruit fly</name>
    <dbReference type="NCBI Taxonomy" id="28584"/>
    <lineage>
        <taxon>Eukaryota</taxon>
        <taxon>Metazoa</taxon>
        <taxon>Ecdysozoa</taxon>
        <taxon>Arthropoda</taxon>
        <taxon>Hexapoda</taxon>
        <taxon>Insecta</taxon>
        <taxon>Pterygota</taxon>
        <taxon>Neoptera</taxon>
        <taxon>Endopterygota</taxon>
        <taxon>Diptera</taxon>
        <taxon>Brachycera</taxon>
        <taxon>Muscomorpha</taxon>
        <taxon>Ephydroidea</taxon>
        <taxon>Drosophilidae</taxon>
        <taxon>Drosophila</taxon>
        <taxon>Sophophora</taxon>
    </lineage>
</organism>
<evidence type="ECO:0000256" key="1">
    <source>
        <dbReference type="ARBA" id="ARBA00022723"/>
    </source>
</evidence>
<dbReference type="Proteomes" id="UP001652628">
    <property type="component" value="Chromosome 2L"/>
</dbReference>
<sequence>MSKEVCRICKKKATGTEESWVQCDSCESWYHFRCAGVDDDVENNDWNCDPCLAGGSSKNPPGRILRSPPPNQFDNSNILPSQNKVEQLVDNLIDMDKTSDGHIIPDDNSTANKNKLMLDMLEEKRASEQRFIEEKYKILLQMNTLNVSTDGLFQATPASPSSSQIAARQAIPKELPSFSGDPEEWPMFISTFEHSTSAAGFSNVENMLRLQKCLKGRAREMVKDKLLLPSLVPEVMSTLKMFFGRPEHILERMIDKRWQVAKAGKACFRCLKLHRNNCRPKDCGVNGCTRKHHPLLHSENVPNLANETGNQGHVSTHQGDVEGNQFFRIVPVTLHYDDNEIEVFAFLDEGSSVTLIDASIFDKLGIKGTPSPICLQWTGETTRFENTSVRASIQISGVSSEKRYWLNNVQTVKNIALPKQTVDMDELRSKYSYLKDLPLETYSTQPMLLIGTNNWKIAVPRRIREGKWNDPIASKCMLGWTIQGSANSNRHVSMHHCDCNWRELHDEVKEQFNLESISPKKLLSSEDKRAVEILEQTCQNKCGKYEVGLLWRNDLQKLPESRTTALKRLQCMRSRILSEPDLFTKIDDQIKNLLDKGYAKQLSDEEAKKEEVRTWYLPVFIALNPNKPGKIRLVWDAAAKTNGVCLNDFLLSGPDCLNPLIDVLLAFRVGKVAVSGDIAEMFHRINIRHDDMHSQRFLWYDVNRNKINTYVMRAMTFGINCAPFIAHYVRDKNAEVHRQQFPLALDAIQRAHYVDDFIDSMSDEQKAIEISSQKIWRSNISWDQELPESLLEDWNQWKLLLPQVETFNIPRCYSPRMSFGTRVGLHTFVDASEHAYSAACYLRVSQKDEVDVMLVAAKSKVAPLKPLSIPRMELQAAVMGSRLANKIINVRNLRVDDLTFWSDSRTVLQWLVMDPRNFQQFVMHRIGEVLETTRPPQMAPVPKARLTSFEKPFTCTGVDYFGPILVNVGRRKEKRWVALFTCLTLRAVHFEIAHSLDTSSCVMCFTNFMALRGTPREIYSDNGTNFKATEKALREELIKIDFDKIAIKFDGIKWKFNPPGAPHMGGAWERLVRTTKTVLKSICPNYTFNDESLRCALMEAQFIINSRPLTFVSLDSEDDSALTPNHLLMGSSNGYNQSRKRR</sequence>
<feature type="domain" description="Integrase catalytic" evidence="6">
    <location>
        <begin position="948"/>
        <end position="1132"/>
    </location>
</feature>
<dbReference type="Gene3D" id="3.30.420.10">
    <property type="entry name" value="Ribonuclease H-like superfamily/Ribonuclease H"/>
    <property type="match status" value="1"/>
</dbReference>
<dbReference type="InterPro" id="IPR043502">
    <property type="entry name" value="DNA/RNA_pol_sf"/>
</dbReference>
<dbReference type="CDD" id="cd15517">
    <property type="entry name" value="PHD_TCF19_like"/>
    <property type="match status" value="1"/>
</dbReference>
<keyword evidence="3" id="KW-0862">Zinc</keyword>
<protein>
    <submittedName>
        <fullName evidence="8">Uncharacterized protein</fullName>
    </submittedName>
</protein>
<dbReference type="InterPro" id="IPR008042">
    <property type="entry name" value="Retrotrans_Pao"/>
</dbReference>
<evidence type="ECO:0000256" key="2">
    <source>
        <dbReference type="ARBA" id="ARBA00022771"/>
    </source>
</evidence>
<evidence type="ECO:0000259" key="5">
    <source>
        <dbReference type="PROSITE" id="PS50016"/>
    </source>
</evidence>
<dbReference type="InterPro" id="IPR001584">
    <property type="entry name" value="Integrase_cat-core"/>
</dbReference>
<evidence type="ECO:0000256" key="4">
    <source>
        <dbReference type="PROSITE-ProRule" id="PRU00146"/>
    </source>
</evidence>
<dbReference type="SMART" id="SM00249">
    <property type="entry name" value="PHD"/>
    <property type="match status" value="1"/>
</dbReference>
<evidence type="ECO:0000313" key="7">
    <source>
        <dbReference type="Proteomes" id="UP001652628"/>
    </source>
</evidence>
<evidence type="ECO:0000259" key="6">
    <source>
        <dbReference type="PROSITE" id="PS50994"/>
    </source>
</evidence>
<accession>A0ABM4TYW1</accession>
<feature type="domain" description="PHD-type" evidence="5">
    <location>
        <begin position="3"/>
        <end position="54"/>
    </location>
</feature>
<keyword evidence="1" id="KW-0479">Metal-binding</keyword>
<dbReference type="SUPFAM" id="SSF53098">
    <property type="entry name" value="Ribonuclease H-like"/>
    <property type="match status" value="1"/>
</dbReference>
<dbReference type="InterPro" id="IPR011011">
    <property type="entry name" value="Znf_FYVE_PHD"/>
</dbReference>
<dbReference type="PROSITE" id="PS50994">
    <property type="entry name" value="INTEGRASE"/>
    <property type="match status" value="1"/>
</dbReference>
<keyword evidence="2 4" id="KW-0863">Zinc-finger</keyword>
<dbReference type="PROSITE" id="PS01359">
    <property type="entry name" value="ZF_PHD_1"/>
    <property type="match status" value="1"/>
</dbReference>
<dbReference type="GeneID" id="139354817"/>